<evidence type="ECO:0000259" key="3">
    <source>
        <dbReference type="PROSITE" id="PS50157"/>
    </source>
</evidence>
<keyword evidence="5" id="KW-1185">Reference proteome</keyword>
<dbReference type="OrthoDB" id="6077919at2759"/>
<keyword evidence="1" id="KW-0863">Zinc-finger</keyword>
<dbReference type="PROSITE" id="PS50157">
    <property type="entry name" value="ZINC_FINGER_C2H2_2"/>
    <property type="match status" value="3"/>
</dbReference>
<feature type="compositionally biased region" description="Polar residues" evidence="2">
    <location>
        <begin position="318"/>
        <end position="331"/>
    </location>
</feature>
<feature type="region of interest" description="Disordered" evidence="2">
    <location>
        <begin position="525"/>
        <end position="548"/>
    </location>
</feature>
<dbReference type="EMBL" id="RWGY01000584">
    <property type="protein sequence ID" value="TVU00457.1"/>
    <property type="molecule type" value="Genomic_DNA"/>
</dbReference>
<dbReference type="PROSITE" id="PS00028">
    <property type="entry name" value="ZINC_FINGER_C2H2_1"/>
    <property type="match status" value="3"/>
</dbReference>
<feature type="domain" description="C2H2-type" evidence="3">
    <location>
        <begin position="19"/>
        <end position="46"/>
    </location>
</feature>
<evidence type="ECO:0000256" key="2">
    <source>
        <dbReference type="SAM" id="MobiDB-lite"/>
    </source>
</evidence>
<dbReference type="AlphaFoldDB" id="A0A5J9SNF3"/>
<dbReference type="PANTHER" id="PTHR47068">
    <property type="entry name" value="OS02G0659100 PROTEIN"/>
    <property type="match status" value="1"/>
</dbReference>
<dbReference type="Proteomes" id="UP000324897">
    <property type="component" value="Unassembled WGS sequence"/>
</dbReference>
<feature type="region of interest" description="Disordered" evidence="2">
    <location>
        <begin position="128"/>
        <end position="169"/>
    </location>
</feature>
<reference evidence="4 5" key="1">
    <citation type="journal article" date="2019" name="Sci. Rep.">
        <title>A high-quality genome of Eragrostis curvula grass provides insights into Poaceae evolution and supports new strategies to enhance forage quality.</title>
        <authorList>
            <person name="Carballo J."/>
            <person name="Santos B.A.C.M."/>
            <person name="Zappacosta D."/>
            <person name="Garbus I."/>
            <person name="Selva J.P."/>
            <person name="Gallo C.A."/>
            <person name="Diaz A."/>
            <person name="Albertini E."/>
            <person name="Caccamo M."/>
            <person name="Echenique V."/>
        </authorList>
    </citation>
    <scope>NUCLEOTIDE SEQUENCE [LARGE SCALE GENOMIC DNA]</scope>
    <source>
        <strain evidence="5">cv. Victoria</strain>
        <tissue evidence="4">Leaf</tissue>
    </source>
</reference>
<evidence type="ECO:0000256" key="1">
    <source>
        <dbReference type="PROSITE-ProRule" id="PRU00042"/>
    </source>
</evidence>
<evidence type="ECO:0000313" key="4">
    <source>
        <dbReference type="EMBL" id="TVU00457.1"/>
    </source>
</evidence>
<accession>A0A5J9SNF3</accession>
<dbReference type="Gene3D" id="3.30.160.60">
    <property type="entry name" value="Classic Zinc Finger"/>
    <property type="match status" value="1"/>
</dbReference>
<dbReference type="SMART" id="SM00355">
    <property type="entry name" value="ZnF_C2H2"/>
    <property type="match status" value="4"/>
</dbReference>
<sequence>MCESASSLMPPSPSPEYKHFCRVCNKGFTCGSALGGHMRAHGASDVDAFGNADDDVGGDDRPAAAGARSSDDGRQWDAAAGTSASAATHAYALRANPNRLIRSCQVCKNCGKEFTSWELFLEHGRCNSDDDEDKAEYDGSSSPPSDVDGDDDPAVAAAGGGWSKGKRSRRVKMMNAAAGDVVADVPASAPSSRRCASGEEEDLANCLVMLSSSNVELAAAAAATGATGTSHQQQPSSASKEGDRGPPQLLQPISFLAPAPEPVMALPSATQYVSPAPRGLFECKACKKVFTSHQALGGHRASHKKVKGCFAARFDSNVSETPSHADPNNDNGKAAAVDAAASTADANKASVHGSSADGDANAGTSETAATLSLALAPAVHEPSPPVAAPFPVVASAAAPSSSKKNTKMHECSVCHRLFTSGQALGGHKRCHWLTTSSSADPANPVANLTVPPLTEDLVGVVRHQLMLRPLAADPPEPALDLTIAHPVARAAADQPGTSSFHHLDAPPPVLHFQSPVVLDTTSLRNRTSTTSGHDGATASAAAAEDEADSTVVKRARLSDLKAVVSMDGEAPEPWLKVGIGSSSAGGDDDKNTRE</sequence>
<feature type="compositionally biased region" description="Low complexity" evidence="2">
    <location>
        <begin position="525"/>
        <end position="542"/>
    </location>
</feature>
<protein>
    <recommendedName>
        <fullName evidence="3">C2H2-type domain-containing protein</fullName>
    </recommendedName>
</protein>
<dbReference type="InterPro" id="IPR036236">
    <property type="entry name" value="Znf_C2H2_sf"/>
</dbReference>
<feature type="region of interest" description="Disordered" evidence="2">
    <location>
        <begin position="224"/>
        <end position="249"/>
    </location>
</feature>
<evidence type="ECO:0000313" key="5">
    <source>
        <dbReference type="Proteomes" id="UP000324897"/>
    </source>
</evidence>
<organism evidence="4 5">
    <name type="scientific">Eragrostis curvula</name>
    <name type="common">weeping love grass</name>
    <dbReference type="NCBI Taxonomy" id="38414"/>
    <lineage>
        <taxon>Eukaryota</taxon>
        <taxon>Viridiplantae</taxon>
        <taxon>Streptophyta</taxon>
        <taxon>Embryophyta</taxon>
        <taxon>Tracheophyta</taxon>
        <taxon>Spermatophyta</taxon>
        <taxon>Magnoliopsida</taxon>
        <taxon>Liliopsida</taxon>
        <taxon>Poales</taxon>
        <taxon>Poaceae</taxon>
        <taxon>PACMAD clade</taxon>
        <taxon>Chloridoideae</taxon>
        <taxon>Eragrostideae</taxon>
        <taxon>Eragrostidinae</taxon>
        <taxon>Eragrostis</taxon>
    </lineage>
</organism>
<feature type="region of interest" description="Disordered" evidence="2">
    <location>
        <begin position="318"/>
        <end position="340"/>
    </location>
</feature>
<dbReference type="InterPro" id="IPR013087">
    <property type="entry name" value="Znf_C2H2_type"/>
</dbReference>
<comment type="caution">
    <text evidence="4">The sequence shown here is derived from an EMBL/GenBank/DDBJ whole genome shotgun (WGS) entry which is preliminary data.</text>
</comment>
<gene>
    <name evidence="4" type="ORF">EJB05_54099</name>
</gene>
<dbReference type="Pfam" id="PF13912">
    <property type="entry name" value="zf-C2H2_6"/>
    <property type="match status" value="3"/>
</dbReference>
<keyword evidence="1" id="KW-0862">Zinc</keyword>
<feature type="compositionally biased region" description="Polar residues" evidence="2">
    <location>
        <begin position="230"/>
        <end position="239"/>
    </location>
</feature>
<dbReference type="PANTHER" id="PTHR47068:SF2">
    <property type="entry name" value="OS04G0552400 PROTEIN"/>
    <property type="match status" value="1"/>
</dbReference>
<name>A0A5J9SNF3_9POAL</name>
<feature type="domain" description="C2H2-type" evidence="3">
    <location>
        <begin position="281"/>
        <end position="308"/>
    </location>
</feature>
<keyword evidence="1" id="KW-0479">Metal-binding</keyword>
<feature type="region of interest" description="Disordered" evidence="2">
    <location>
        <begin position="567"/>
        <end position="594"/>
    </location>
</feature>
<feature type="region of interest" description="Disordered" evidence="2">
    <location>
        <begin position="51"/>
        <end position="80"/>
    </location>
</feature>
<proteinExistence type="predicted"/>
<feature type="domain" description="C2H2-type" evidence="3">
    <location>
        <begin position="409"/>
        <end position="431"/>
    </location>
</feature>
<dbReference type="GO" id="GO:0008270">
    <property type="term" value="F:zinc ion binding"/>
    <property type="evidence" value="ECO:0007669"/>
    <property type="project" value="UniProtKB-KW"/>
</dbReference>
<dbReference type="Gramene" id="TVU00457">
    <property type="protein sequence ID" value="TVU00457"/>
    <property type="gene ID" value="EJB05_54099"/>
</dbReference>
<dbReference type="SUPFAM" id="SSF57667">
    <property type="entry name" value="beta-beta-alpha zinc fingers"/>
    <property type="match status" value="2"/>
</dbReference>